<dbReference type="OrthoDB" id="287850at2157"/>
<dbReference type="Proteomes" id="UP000199126">
    <property type="component" value="Unassembled WGS sequence"/>
</dbReference>
<organism evidence="4 5">
    <name type="scientific">Halogranum amylolyticum</name>
    <dbReference type="NCBI Taxonomy" id="660520"/>
    <lineage>
        <taxon>Archaea</taxon>
        <taxon>Methanobacteriati</taxon>
        <taxon>Methanobacteriota</taxon>
        <taxon>Stenosarchaea group</taxon>
        <taxon>Halobacteria</taxon>
        <taxon>Halobacteriales</taxon>
        <taxon>Haloferacaceae</taxon>
    </lineage>
</organism>
<name>A0A1H8NG72_9EURY</name>
<feature type="domain" description="Nitroreductase" evidence="3">
    <location>
        <begin position="7"/>
        <end position="182"/>
    </location>
</feature>
<evidence type="ECO:0000256" key="1">
    <source>
        <dbReference type="ARBA" id="ARBA00007118"/>
    </source>
</evidence>
<dbReference type="GO" id="GO:0016491">
    <property type="term" value="F:oxidoreductase activity"/>
    <property type="evidence" value="ECO:0007669"/>
    <property type="project" value="UniProtKB-KW"/>
</dbReference>
<dbReference type="PANTHER" id="PTHR43673">
    <property type="entry name" value="NAD(P)H NITROREDUCTASE YDGI-RELATED"/>
    <property type="match status" value="1"/>
</dbReference>
<evidence type="ECO:0000256" key="2">
    <source>
        <dbReference type="ARBA" id="ARBA00023002"/>
    </source>
</evidence>
<evidence type="ECO:0000259" key="3">
    <source>
        <dbReference type="Pfam" id="PF00881"/>
    </source>
</evidence>
<comment type="similarity">
    <text evidence="1">Belongs to the nitroreductase family.</text>
</comment>
<proteinExistence type="inferred from homology"/>
<reference evidence="5" key="1">
    <citation type="submission" date="2016-10" db="EMBL/GenBank/DDBJ databases">
        <authorList>
            <person name="Varghese N."/>
            <person name="Submissions S."/>
        </authorList>
    </citation>
    <scope>NUCLEOTIDE SEQUENCE [LARGE SCALE GENOMIC DNA]</scope>
    <source>
        <strain evidence="5">CGMCC 1.10121</strain>
    </source>
</reference>
<gene>
    <name evidence="4" type="ORF">SAMN04487948_101530</name>
</gene>
<dbReference type="EMBL" id="FODV01000001">
    <property type="protein sequence ID" value="SEO28620.1"/>
    <property type="molecule type" value="Genomic_DNA"/>
</dbReference>
<dbReference type="InterPro" id="IPR000415">
    <property type="entry name" value="Nitroreductase-like"/>
</dbReference>
<dbReference type="AlphaFoldDB" id="A0A1H8NG72"/>
<keyword evidence="2" id="KW-0560">Oxidoreductase</keyword>
<dbReference type="SUPFAM" id="SSF55469">
    <property type="entry name" value="FMN-dependent nitroreductase-like"/>
    <property type="match status" value="1"/>
</dbReference>
<evidence type="ECO:0000313" key="4">
    <source>
        <dbReference type="EMBL" id="SEO28620.1"/>
    </source>
</evidence>
<accession>A0A1H8NG72</accession>
<sequence>MEFDEVIETRRSVHQYTDEEIDDDTLEAIFEQVRYAPSSFNLQPWEFLVVRDDDNLERLQEVANGQETVAEAAATVVVLGNTDPSAHADRVFDDWLDKEYIPSDEVRDNLLGVVENMSELPVEERRVWTTRSTSLATMALMHAAWDHGVASCPMEGFDADALVDEFAVDEGYEPVMLVTLGYAPEDAADQENARKFRRSVDEIVHFETFDPEQSETATAPADD</sequence>
<keyword evidence="5" id="KW-1185">Reference proteome</keyword>
<dbReference type="Pfam" id="PF00881">
    <property type="entry name" value="Nitroreductase"/>
    <property type="match status" value="1"/>
</dbReference>
<evidence type="ECO:0000313" key="5">
    <source>
        <dbReference type="Proteomes" id="UP000199126"/>
    </source>
</evidence>
<dbReference type="InterPro" id="IPR029479">
    <property type="entry name" value="Nitroreductase"/>
</dbReference>
<dbReference type="RefSeq" id="WP_089820887.1">
    <property type="nucleotide sequence ID" value="NZ_FODV01000001.1"/>
</dbReference>
<protein>
    <submittedName>
        <fullName evidence="4">Nitroreductase</fullName>
    </submittedName>
</protein>
<dbReference type="Gene3D" id="3.40.109.10">
    <property type="entry name" value="NADH Oxidase"/>
    <property type="match status" value="1"/>
</dbReference>